<evidence type="ECO:0000313" key="2">
    <source>
        <dbReference type="Proteomes" id="UP001424441"/>
    </source>
</evidence>
<sequence length="72" mass="8542">MTDIDWEEYTMSGFLEETIEVYHKYSIGDDLTDLSVSEIEQLIDRLHHEIDRLREEHSQRGSSRAQAEALFR</sequence>
<dbReference type="EMBL" id="BAAADE010000005">
    <property type="protein sequence ID" value="GAA0608555.1"/>
    <property type="molecule type" value="Genomic_DNA"/>
</dbReference>
<gene>
    <name evidence="1" type="ORF">GCM10008943_25200</name>
</gene>
<reference evidence="2" key="1">
    <citation type="journal article" date="2019" name="Int. J. Syst. Evol. Microbiol.">
        <title>The Global Catalogue of Microorganisms (GCM) 10K type strain sequencing project: providing services to taxonomists for standard genome sequencing and annotation.</title>
        <authorList>
            <consortium name="The Broad Institute Genomics Platform"/>
            <consortium name="The Broad Institute Genome Sequencing Center for Infectious Disease"/>
            <person name="Wu L."/>
            <person name="Ma J."/>
        </authorList>
    </citation>
    <scope>NUCLEOTIDE SEQUENCE [LARGE SCALE GENOMIC DNA]</scope>
    <source>
        <strain evidence="2">JCM 15115</strain>
    </source>
</reference>
<evidence type="ECO:0000313" key="1">
    <source>
        <dbReference type="EMBL" id="GAA0608555.1"/>
    </source>
</evidence>
<protein>
    <submittedName>
        <fullName evidence="1">Uncharacterized protein</fullName>
    </submittedName>
</protein>
<keyword evidence="2" id="KW-1185">Reference proteome</keyword>
<dbReference type="Pfam" id="PF06698">
    <property type="entry name" value="DUF1192"/>
    <property type="match status" value="1"/>
</dbReference>
<name>A0ABP3RJT2_9HYPH</name>
<comment type="caution">
    <text evidence="1">The sequence shown here is derived from an EMBL/GenBank/DDBJ whole genome shotgun (WGS) entry which is preliminary data.</text>
</comment>
<dbReference type="InterPro" id="IPR009579">
    <property type="entry name" value="DUF1192"/>
</dbReference>
<organism evidence="1 2">
    <name type="scientific">Paenochrobactrum glaciei</name>
    <dbReference type="NCBI Taxonomy" id="486407"/>
    <lineage>
        <taxon>Bacteria</taxon>
        <taxon>Pseudomonadati</taxon>
        <taxon>Pseudomonadota</taxon>
        <taxon>Alphaproteobacteria</taxon>
        <taxon>Hyphomicrobiales</taxon>
        <taxon>Brucellaceae</taxon>
        <taxon>Paenochrobactrum</taxon>
    </lineage>
</organism>
<proteinExistence type="predicted"/>
<accession>A0ABP3RJT2</accession>
<dbReference type="Proteomes" id="UP001424441">
    <property type="component" value="Unassembled WGS sequence"/>
</dbReference>